<sequence>MSVSSSIEISLSESISGSTILNRLEEYGWSYNDHGMVTFLPVGDDEDYNWQRMNITITELLEVIHKKEERGEVIGVVMTWMDTNIGGTFLIRETGAFLMSPDINRKVLKLGNGSSSTDINWYITKLIPVFGSSFQSITYQEHV</sequence>
<evidence type="ECO:0000313" key="1">
    <source>
        <dbReference type="EMBL" id="GGH61383.1"/>
    </source>
</evidence>
<dbReference type="RefSeq" id="WP_188593370.1">
    <property type="nucleotide sequence ID" value="NZ_BMFU01000005.1"/>
</dbReference>
<reference evidence="2" key="1">
    <citation type="journal article" date="2019" name="Int. J. Syst. Evol. Microbiol.">
        <title>The Global Catalogue of Microorganisms (GCM) 10K type strain sequencing project: providing services to taxonomists for standard genome sequencing and annotation.</title>
        <authorList>
            <consortium name="The Broad Institute Genomics Platform"/>
            <consortium name="The Broad Institute Genome Sequencing Center for Infectious Disease"/>
            <person name="Wu L."/>
            <person name="Ma J."/>
        </authorList>
    </citation>
    <scope>NUCLEOTIDE SEQUENCE [LARGE SCALE GENOMIC DNA]</scope>
    <source>
        <strain evidence="2">CGMCC 1.12770</strain>
    </source>
</reference>
<gene>
    <name evidence="1" type="ORF">GCM10008014_36760</name>
</gene>
<dbReference type="EMBL" id="BMFU01000005">
    <property type="protein sequence ID" value="GGH61383.1"/>
    <property type="molecule type" value="Genomic_DNA"/>
</dbReference>
<organism evidence="1 2">
    <name type="scientific">Paenibacillus silvae</name>
    <dbReference type="NCBI Taxonomy" id="1325358"/>
    <lineage>
        <taxon>Bacteria</taxon>
        <taxon>Bacillati</taxon>
        <taxon>Bacillota</taxon>
        <taxon>Bacilli</taxon>
        <taxon>Bacillales</taxon>
        <taxon>Paenibacillaceae</taxon>
        <taxon>Paenibacillus</taxon>
    </lineage>
</organism>
<accession>A0ABQ1ZE82</accession>
<evidence type="ECO:0000313" key="2">
    <source>
        <dbReference type="Proteomes" id="UP000652153"/>
    </source>
</evidence>
<dbReference type="Proteomes" id="UP000652153">
    <property type="component" value="Unassembled WGS sequence"/>
</dbReference>
<keyword evidence="2" id="KW-1185">Reference proteome</keyword>
<proteinExistence type="predicted"/>
<protein>
    <submittedName>
        <fullName evidence="1">Uncharacterized protein</fullName>
    </submittedName>
</protein>
<comment type="caution">
    <text evidence="1">The sequence shown here is derived from an EMBL/GenBank/DDBJ whole genome shotgun (WGS) entry which is preliminary data.</text>
</comment>
<name>A0ABQ1ZE82_9BACL</name>